<dbReference type="EMBL" id="AP012547">
    <property type="protein sequence ID" value="BAO30426.1"/>
    <property type="molecule type" value="Genomic_DNA"/>
</dbReference>
<keyword evidence="1" id="KW-1133">Transmembrane helix</keyword>
<organism evidence="2 3">
    <name type="scientific">Sulfuritalea hydrogenivorans sk43H</name>
    <dbReference type="NCBI Taxonomy" id="1223802"/>
    <lineage>
        <taxon>Bacteria</taxon>
        <taxon>Pseudomonadati</taxon>
        <taxon>Pseudomonadota</taxon>
        <taxon>Betaproteobacteria</taxon>
        <taxon>Nitrosomonadales</taxon>
        <taxon>Sterolibacteriaceae</taxon>
        <taxon>Sulfuritalea</taxon>
    </lineage>
</organism>
<accession>W0SIN8</accession>
<evidence type="ECO:0000256" key="1">
    <source>
        <dbReference type="SAM" id="Phobius"/>
    </source>
</evidence>
<feature type="transmembrane region" description="Helical" evidence="1">
    <location>
        <begin position="26"/>
        <end position="44"/>
    </location>
</feature>
<keyword evidence="1" id="KW-0812">Transmembrane</keyword>
<evidence type="ECO:0008006" key="4">
    <source>
        <dbReference type="Google" id="ProtNLM"/>
    </source>
</evidence>
<dbReference type="Proteomes" id="UP000031637">
    <property type="component" value="Chromosome"/>
</dbReference>
<sequence>MYVIAIGWLYVTLLMAATEENLTAGVLTFVFYGLAPLALLLWLFGTPQRRRKRLAREMVDDVVGQDDGADARRDQ</sequence>
<evidence type="ECO:0000313" key="2">
    <source>
        <dbReference type="EMBL" id="BAO30426.1"/>
    </source>
</evidence>
<keyword evidence="1" id="KW-0472">Membrane</keyword>
<dbReference type="KEGG" id="shd:SUTH_02646"/>
<keyword evidence="3" id="KW-1185">Reference proteome</keyword>
<dbReference type="HOGENOM" id="CLU_155097_1_1_4"/>
<name>W0SIN8_9PROT</name>
<proteinExistence type="predicted"/>
<evidence type="ECO:0000313" key="3">
    <source>
        <dbReference type="Proteomes" id="UP000031637"/>
    </source>
</evidence>
<dbReference type="STRING" id="1223802.SUTH_02646"/>
<protein>
    <recommendedName>
        <fullName evidence="4">Transmembrane protein</fullName>
    </recommendedName>
</protein>
<reference evidence="2 3" key="1">
    <citation type="journal article" date="2014" name="Syst. Appl. Microbiol.">
        <title>Complete genomes of freshwater sulfur oxidizers Sulfuricella denitrificans skB26 and Sulfuritalea hydrogenivorans sk43H: genetic insights into the sulfur oxidation pathway of betaproteobacteria.</title>
        <authorList>
            <person name="Watanabe T."/>
            <person name="Kojima H."/>
            <person name="Fukui M."/>
        </authorList>
    </citation>
    <scope>NUCLEOTIDE SEQUENCE [LARGE SCALE GENOMIC DNA]</scope>
    <source>
        <strain evidence="2">DSM22779</strain>
    </source>
</reference>
<dbReference type="AlphaFoldDB" id="W0SIN8"/>
<dbReference type="OrthoDB" id="8565731at2"/>
<dbReference type="RefSeq" id="WP_041099838.1">
    <property type="nucleotide sequence ID" value="NZ_AP012547.1"/>
</dbReference>
<gene>
    <name evidence="2" type="ORF">SUTH_02646</name>
</gene>